<feature type="domain" description="Methyltransferase type 11" evidence="2">
    <location>
        <begin position="879"/>
        <end position="937"/>
    </location>
</feature>
<feature type="region of interest" description="Disordered" evidence="1">
    <location>
        <begin position="727"/>
        <end position="748"/>
    </location>
</feature>
<dbReference type="Gene3D" id="3.40.50.150">
    <property type="entry name" value="Vaccinia Virus protein VP39"/>
    <property type="match status" value="1"/>
</dbReference>
<dbReference type="SUPFAM" id="SSF53335">
    <property type="entry name" value="S-adenosyl-L-methionine-dependent methyltransferases"/>
    <property type="match status" value="1"/>
</dbReference>
<protein>
    <recommendedName>
        <fullName evidence="2">Methyltransferase type 11 domain-containing protein</fullName>
    </recommendedName>
</protein>
<feature type="compositionally biased region" description="Pro residues" evidence="1">
    <location>
        <begin position="453"/>
        <end position="462"/>
    </location>
</feature>
<feature type="region of interest" description="Disordered" evidence="1">
    <location>
        <begin position="243"/>
        <end position="322"/>
    </location>
</feature>
<dbReference type="Pfam" id="PF08241">
    <property type="entry name" value="Methyltransf_11"/>
    <property type="match status" value="1"/>
</dbReference>
<feature type="compositionally biased region" description="Low complexity" evidence="1">
    <location>
        <begin position="595"/>
        <end position="606"/>
    </location>
</feature>
<feature type="compositionally biased region" description="Low complexity" evidence="1">
    <location>
        <begin position="247"/>
        <end position="258"/>
    </location>
</feature>
<dbReference type="AlphaFoldDB" id="U4LTP2"/>
<feature type="compositionally biased region" description="Basic and acidic residues" evidence="1">
    <location>
        <begin position="477"/>
        <end position="488"/>
    </location>
</feature>
<evidence type="ECO:0000259" key="2">
    <source>
        <dbReference type="Pfam" id="PF08241"/>
    </source>
</evidence>
<dbReference type="PANTHER" id="PTHR43591">
    <property type="entry name" value="METHYLTRANSFERASE"/>
    <property type="match status" value="1"/>
</dbReference>
<feature type="compositionally biased region" description="Low complexity" evidence="1">
    <location>
        <begin position="852"/>
        <end position="868"/>
    </location>
</feature>
<feature type="compositionally biased region" description="Pro residues" evidence="1">
    <location>
        <begin position="413"/>
        <end position="423"/>
    </location>
</feature>
<feature type="compositionally biased region" description="Low complexity" evidence="1">
    <location>
        <begin position="344"/>
        <end position="363"/>
    </location>
</feature>
<dbReference type="Proteomes" id="UP000018144">
    <property type="component" value="Unassembled WGS sequence"/>
</dbReference>
<dbReference type="OrthoDB" id="10256176at2759"/>
<dbReference type="OMA" id="AHRICSH"/>
<dbReference type="eggNOG" id="ENOG502RDBT">
    <property type="taxonomic scope" value="Eukaryota"/>
</dbReference>
<gene>
    <name evidence="3" type="ORF">PCON_14020</name>
</gene>
<feature type="region of interest" description="Disordered" evidence="1">
    <location>
        <begin position="32"/>
        <end position="54"/>
    </location>
</feature>
<dbReference type="STRING" id="1076935.U4LTP2"/>
<feature type="region of interest" description="Disordered" evidence="1">
    <location>
        <begin position="852"/>
        <end position="872"/>
    </location>
</feature>
<name>U4LTP2_PYROM</name>
<organism evidence="3 4">
    <name type="scientific">Pyronema omphalodes (strain CBS 100304)</name>
    <name type="common">Pyronema confluens</name>
    <dbReference type="NCBI Taxonomy" id="1076935"/>
    <lineage>
        <taxon>Eukaryota</taxon>
        <taxon>Fungi</taxon>
        <taxon>Dikarya</taxon>
        <taxon>Ascomycota</taxon>
        <taxon>Pezizomycotina</taxon>
        <taxon>Pezizomycetes</taxon>
        <taxon>Pezizales</taxon>
        <taxon>Pyronemataceae</taxon>
        <taxon>Pyronema</taxon>
    </lineage>
</organism>
<dbReference type="PANTHER" id="PTHR43591:SF92">
    <property type="entry name" value="METHYLTRANSFERASE TYPE 11 DOMAIN-CONTAINING PROTEIN"/>
    <property type="match status" value="1"/>
</dbReference>
<feature type="compositionally biased region" description="Low complexity" evidence="1">
    <location>
        <begin position="221"/>
        <end position="230"/>
    </location>
</feature>
<feature type="region of interest" description="Disordered" evidence="1">
    <location>
        <begin position="401"/>
        <end position="678"/>
    </location>
</feature>
<feature type="compositionally biased region" description="Polar residues" evidence="1">
    <location>
        <begin position="181"/>
        <end position="205"/>
    </location>
</feature>
<dbReference type="EMBL" id="HF935976">
    <property type="protein sequence ID" value="CCX32995.1"/>
    <property type="molecule type" value="Genomic_DNA"/>
</dbReference>
<evidence type="ECO:0000313" key="4">
    <source>
        <dbReference type="Proteomes" id="UP000018144"/>
    </source>
</evidence>
<reference evidence="3 4" key="1">
    <citation type="journal article" date="2013" name="PLoS Genet.">
        <title>The genome and development-dependent transcriptomes of Pyronema confluens: a window into fungal evolution.</title>
        <authorList>
            <person name="Traeger S."/>
            <person name="Altegoer F."/>
            <person name="Freitag M."/>
            <person name="Gabaldon T."/>
            <person name="Kempken F."/>
            <person name="Kumar A."/>
            <person name="Marcet-Houben M."/>
            <person name="Poggeler S."/>
            <person name="Stajich J.E."/>
            <person name="Nowrousian M."/>
        </authorList>
    </citation>
    <scope>NUCLEOTIDE SEQUENCE [LARGE SCALE GENOMIC DNA]</scope>
    <source>
        <strain evidence="4">CBS 100304</strain>
        <tissue evidence="3">Vegetative mycelium</tissue>
    </source>
</reference>
<feature type="compositionally biased region" description="Basic residues" evidence="1">
    <location>
        <begin position="207"/>
        <end position="220"/>
    </location>
</feature>
<feature type="compositionally biased region" description="Basic residues" evidence="1">
    <location>
        <begin position="71"/>
        <end position="84"/>
    </location>
</feature>
<dbReference type="InterPro" id="IPR029063">
    <property type="entry name" value="SAM-dependent_MTases_sf"/>
</dbReference>
<feature type="compositionally biased region" description="Polar residues" evidence="1">
    <location>
        <begin position="548"/>
        <end position="559"/>
    </location>
</feature>
<dbReference type="InterPro" id="IPR013216">
    <property type="entry name" value="Methyltransf_11"/>
</dbReference>
<accession>U4LTP2</accession>
<feature type="compositionally biased region" description="Polar residues" evidence="1">
    <location>
        <begin position="430"/>
        <end position="440"/>
    </location>
</feature>
<feature type="compositionally biased region" description="Polar residues" evidence="1">
    <location>
        <begin position="41"/>
        <end position="50"/>
    </location>
</feature>
<feature type="compositionally biased region" description="Polar residues" evidence="1">
    <location>
        <begin position="402"/>
        <end position="412"/>
    </location>
</feature>
<evidence type="ECO:0000256" key="1">
    <source>
        <dbReference type="SAM" id="MobiDB-lite"/>
    </source>
</evidence>
<evidence type="ECO:0000313" key="3">
    <source>
        <dbReference type="EMBL" id="CCX32995.1"/>
    </source>
</evidence>
<dbReference type="GO" id="GO:0008757">
    <property type="term" value="F:S-adenosylmethionine-dependent methyltransferase activity"/>
    <property type="evidence" value="ECO:0007669"/>
    <property type="project" value="InterPro"/>
</dbReference>
<feature type="compositionally biased region" description="Low complexity" evidence="1">
    <location>
        <begin position="496"/>
        <end position="515"/>
    </location>
</feature>
<feature type="compositionally biased region" description="Acidic residues" evidence="1">
    <location>
        <begin position="294"/>
        <end position="309"/>
    </location>
</feature>
<sequence>MRHRPQPLLAERATAGFLDSTREALPTAEIEGGRRVASAQGRYSTGTVTGNGIDVENGKIRMETERAECQKRRRNPKTKTKVKTQKQLSELPQIPQLPAPRIQGTQGSQGSQGYSRMSRFRLGALGSRSKSPRAGFSSAAIYCTYNSANQGVNSVSNTGIPDQPTSKAMASQDPLPLRFQGQFSPYGSNESSTTQQKEEATSSPVASRRRQSSGVFHKRSLSPTTSTVSSVNTNATLATLQTIMAPRSSRSQRSLLGRGLKKNSVAEEFDPTTFRKNRSRPAAGARGQDAVYQEYDDLFEEEDEDDSYADGEASASQTDIDASGDEKGMFLLHAEMPGARGHLSSAASARSRSPDISPISPRSTADSTSGPRTKRSTSDNHLSYIDSNSHLSYIDSKRSTSDNHLSYIDSNTAPPPPRTPPRSWPRSVPMTTTPPRSTAPSLEESIEPRLPLTAPPTPPPKNGPLSLDTNIRTLPQIRHESAPGERRTPPPFLTQSSRSYSERSSSSAIPSISRQRSSEGLDINIPSPTLFTTTTKKWEESDPPAPPQKNNLSASTSPIPSFERPPSKHDSLDSDAPGVKVSVPPLRLHGDSHLSRSNTTSARTSTDGGVDSARSGGDDFLQSGDAISRRPSHSSVYSQRSERTSISKASGKRRRSSAYNVDVQTSSSEADANPSPGLKPDPAYLRAFRSFVKASANNDAFVSREPRFDAIQAHRICSHLREDFPLQVTPSKRRPSNATLRPKTQDGAARLREASEEIMTSLWALMAGRWLNFGKMIFSPAHEILVQAGKRKRGTMRPESAVVAAILEKKEAPQERRRVLDLGGMPVADWGWHCALDYPAVKVYTVTQRTPATAASPTSPLSPSGPTAFSGPKNHRHITVDRLYRLPFPDNHFDVVSARTLFLILRTTSSTPASSDDDEYTRCLSECMRVLKPGGYFEYTLFDAAVINAGPIASNLFGKFSASLQASGRDPEPTAKWIPRLYQAGFTDVMRSWILMPLAPAVVKPKVPRKDGEDSRDIEEEVRRKMEGWETGGIQGSTKDVAAVAGLLSGWVWEKWVRSAGFEDAAAVVGQVVEEAKEMGSGLRTVFGYARKPM</sequence>
<keyword evidence="4" id="KW-1185">Reference proteome</keyword>
<feature type="compositionally biased region" description="Polar residues" evidence="1">
    <location>
        <begin position="526"/>
        <end position="535"/>
    </location>
</feature>
<feature type="region of interest" description="Disordered" evidence="1">
    <location>
        <begin position="177"/>
        <end position="230"/>
    </location>
</feature>
<proteinExistence type="predicted"/>
<feature type="region of interest" description="Disordered" evidence="1">
    <location>
        <begin position="68"/>
        <end position="87"/>
    </location>
</feature>
<feature type="region of interest" description="Disordered" evidence="1">
    <location>
        <begin position="341"/>
        <end position="384"/>
    </location>
</feature>